<dbReference type="InterPro" id="IPR022533">
    <property type="entry name" value="Cox20"/>
</dbReference>
<proteinExistence type="inferred from homology"/>
<dbReference type="PANTHER" id="PTHR31586:SF1">
    <property type="entry name" value="CYTOCHROME C OXIDASE ASSEMBLY PROTEIN COX20, MITOCHONDRIAL"/>
    <property type="match status" value="1"/>
</dbReference>
<protein>
    <recommendedName>
        <fullName evidence="3">Cytochrome c oxidase assembly protein COX20, mitochondrial</fullName>
    </recommendedName>
</protein>
<evidence type="ECO:0000256" key="1">
    <source>
        <dbReference type="ARBA" id="ARBA00004273"/>
    </source>
</evidence>
<feature type="transmembrane region" description="Helical" evidence="9">
    <location>
        <begin position="55"/>
        <end position="73"/>
    </location>
</feature>
<keyword evidence="6 9" id="KW-1133">Transmembrane helix</keyword>
<comment type="similarity">
    <text evidence="2">Belongs to the COX20 family.</text>
</comment>
<comment type="caution">
    <text evidence="10">The sequence shown here is derived from an EMBL/GenBank/DDBJ whole genome shotgun (WGS) entry which is preliminary data.</text>
</comment>
<evidence type="ECO:0000256" key="5">
    <source>
        <dbReference type="ARBA" id="ARBA00022792"/>
    </source>
</evidence>
<organism evidence="10 11">
    <name type="scientific">Elysia marginata</name>
    <dbReference type="NCBI Taxonomy" id="1093978"/>
    <lineage>
        <taxon>Eukaryota</taxon>
        <taxon>Metazoa</taxon>
        <taxon>Spiralia</taxon>
        <taxon>Lophotrochozoa</taxon>
        <taxon>Mollusca</taxon>
        <taxon>Gastropoda</taxon>
        <taxon>Heterobranchia</taxon>
        <taxon>Euthyneura</taxon>
        <taxon>Panpulmonata</taxon>
        <taxon>Sacoglossa</taxon>
        <taxon>Placobranchoidea</taxon>
        <taxon>Plakobranchidae</taxon>
        <taxon>Elysia</taxon>
    </lineage>
</organism>
<dbReference type="Pfam" id="PF12597">
    <property type="entry name" value="Cox20"/>
    <property type="match status" value="1"/>
</dbReference>
<evidence type="ECO:0000256" key="6">
    <source>
        <dbReference type="ARBA" id="ARBA00022989"/>
    </source>
</evidence>
<evidence type="ECO:0000313" key="10">
    <source>
        <dbReference type="EMBL" id="GFR96781.1"/>
    </source>
</evidence>
<dbReference type="AlphaFoldDB" id="A0AAV4HI34"/>
<gene>
    <name evidence="10" type="ORF">ElyMa_006307100</name>
</gene>
<dbReference type="PANTHER" id="PTHR31586">
    <property type="entry name" value="CYTOCHROME C OXIDASE PROTEIN 20"/>
    <property type="match status" value="1"/>
</dbReference>
<dbReference type="EMBL" id="BMAT01012675">
    <property type="protein sequence ID" value="GFR96781.1"/>
    <property type="molecule type" value="Genomic_DNA"/>
</dbReference>
<evidence type="ECO:0000256" key="4">
    <source>
        <dbReference type="ARBA" id="ARBA00022692"/>
    </source>
</evidence>
<dbReference type="PRINTS" id="PR02049">
    <property type="entry name" value="PROTEINF36A"/>
</dbReference>
<keyword evidence="5" id="KW-0999">Mitochondrion inner membrane</keyword>
<keyword evidence="11" id="KW-1185">Reference proteome</keyword>
<evidence type="ECO:0000256" key="7">
    <source>
        <dbReference type="ARBA" id="ARBA00023128"/>
    </source>
</evidence>
<dbReference type="GO" id="GO:0005743">
    <property type="term" value="C:mitochondrial inner membrane"/>
    <property type="evidence" value="ECO:0007669"/>
    <property type="project" value="UniProtKB-SubCell"/>
</dbReference>
<sequence>MASSDTEPEPGFVKRVMLIPCMRNSLMYGISGGLGIGLAHFLFTSNVSKSTNVGMGSYILVLLGTWGYCRYHLALERSKSYELQKAMHNRSGSSNIRLLDPKDV</sequence>
<keyword evidence="7" id="KW-0496">Mitochondrion</keyword>
<evidence type="ECO:0000256" key="3">
    <source>
        <dbReference type="ARBA" id="ARBA00017689"/>
    </source>
</evidence>
<accession>A0AAV4HI34</accession>
<keyword evidence="8 9" id="KW-0472">Membrane</keyword>
<name>A0AAV4HI34_9GAST</name>
<evidence type="ECO:0000256" key="2">
    <source>
        <dbReference type="ARBA" id="ARBA00009575"/>
    </source>
</evidence>
<dbReference type="Proteomes" id="UP000762676">
    <property type="component" value="Unassembled WGS sequence"/>
</dbReference>
<evidence type="ECO:0000256" key="8">
    <source>
        <dbReference type="ARBA" id="ARBA00023136"/>
    </source>
</evidence>
<evidence type="ECO:0000256" key="9">
    <source>
        <dbReference type="SAM" id="Phobius"/>
    </source>
</evidence>
<comment type="subcellular location">
    <subcellularLocation>
        <location evidence="1">Mitochondrion inner membrane</location>
    </subcellularLocation>
</comment>
<keyword evidence="4 9" id="KW-0812">Transmembrane</keyword>
<dbReference type="GO" id="GO:0033617">
    <property type="term" value="P:mitochondrial respiratory chain complex IV assembly"/>
    <property type="evidence" value="ECO:0007669"/>
    <property type="project" value="InterPro"/>
</dbReference>
<feature type="transmembrane region" description="Helical" evidence="9">
    <location>
        <begin position="25"/>
        <end position="43"/>
    </location>
</feature>
<evidence type="ECO:0000313" key="11">
    <source>
        <dbReference type="Proteomes" id="UP000762676"/>
    </source>
</evidence>
<reference evidence="10 11" key="1">
    <citation type="journal article" date="2021" name="Elife">
        <title>Chloroplast acquisition without the gene transfer in kleptoplastic sea slugs, Plakobranchus ocellatus.</title>
        <authorList>
            <person name="Maeda T."/>
            <person name="Takahashi S."/>
            <person name="Yoshida T."/>
            <person name="Shimamura S."/>
            <person name="Takaki Y."/>
            <person name="Nagai Y."/>
            <person name="Toyoda A."/>
            <person name="Suzuki Y."/>
            <person name="Arimoto A."/>
            <person name="Ishii H."/>
            <person name="Satoh N."/>
            <person name="Nishiyama T."/>
            <person name="Hasebe M."/>
            <person name="Maruyama T."/>
            <person name="Minagawa J."/>
            <person name="Obokata J."/>
            <person name="Shigenobu S."/>
        </authorList>
    </citation>
    <scope>NUCLEOTIDE SEQUENCE [LARGE SCALE GENOMIC DNA]</scope>
</reference>